<dbReference type="OrthoDB" id="2440567at2759"/>
<sequence length="395" mass="44240">MGINTCLKTLKSSKKDSNNCTKNSKNKVDNSQITKRRKTNNVLPNSANFSLFIEESENNLSLIIKVAVAKDPAPCSHLALAASKNSVKNSVKNSNNKLKYTNPNISKKNLKNQRSSHLDTDVDNTSDDTPGSIPNDFPKDIIHIIDDDTSDENSHHNSLAYKLKFVLYSSDLIKQEPTSHSHETSPATFQSNLNKPTNLNKSTNLDNSINHATPEMLAILVNEAKIMFLRAHYRSRLNTEARAYGQDYIINNDIISDDISSIEDLGSYVDDTVIFQCLRNPIAQVIDLWWEDDKDTVDAFRMLIVSAIKIHIINILKCKEEPHISNAPALNEVKTLDYITRDLRLPHPNATNYANNIDLNLLESSRSNGSCGRGCGRRCRRGCRSYGHGRGFGQK</sequence>
<dbReference type="EMBL" id="CAGKOT010000065">
    <property type="protein sequence ID" value="CAB5389618.1"/>
    <property type="molecule type" value="Genomic_DNA"/>
</dbReference>
<accession>A0A916EID6</accession>
<gene>
    <name evidence="2" type="ORF">CHRIB12_LOCUS21162</name>
</gene>
<proteinExistence type="predicted"/>
<feature type="compositionally biased region" description="Low complexity" evidence="1">
    <location>
        <begin position="87"/>
        <end position="97"/>
    </location>
</feature>
<feature type="compositionally biased region" description="Polar residues" evidence="1">
    <location>
        <begin position="98"/>
        <end position="115"/>
    </location>
</feature>
<evidence type="ECO:0000313" key="3">
    <source>
        <dbReference type="Proteomes" id="UP000684084"/>
    </source>
</evidence>
<reference evidence="2" key="1">
    <citation type="submission" date="2020-05" db="EMBL/GenBank/DDBJ databases">
        <authorList>
            <person name="Rincon C."/>
            <person name="Sanders R I."/>
            <person name="Robbins C."/>
            <person name="Chaturvedi A."/>
        </authorList>
    </citation>
    <scope>NUCLEOTIDE SEQUENCE</scope>
    <source>
        <strain evidence="2">CHB12</strain>
    </source>
</reference>
<feature type="region of interest" description="Disordered" evidence="1">
    <location>
        <begin position="177"/>
        <end position="206"/>
    </location>
</feature>
<dbReference type="Proteomes" id="UP000684084">
    <property type="component" value="Unassembled WGS sequence"/>
</dbReference>
<name>A0A916EID6_9GLOM</name>
<comment type="caution">
    <text evidence="2">The sequence shown here is derived from an EMBL/GenBank/DDBJ whole genome shotgun (WGS) entry which is preliminary data.</text>
</comment>
<dbReference type="VEuPathDB" id="FungiDB:RhiirFUN_013095"/>
<dbReference type="AlphaFoldDB" id="A0A916EID6"/>
<feature type="region of interest" description="Disordered" evidence="1">
    <location>
        <begin position="87"/>
        <end position="133"/>
    </location>
</feature>
<organism evidence="2 3">
    <name type="scientific">Rhizophagus irregularis</name>
    <dbReference type="NCBI Taxonomy" id="588596"/>
    <lineage>
        <taxon>Eukaryota</taxon>
        <taxon>Fungi</taxon>
        <taxon>Fungi incertae sedis</taxon>
        <taxon>Mucoromycota</taxon>
        <taxon>Glomeromycotina</taxon>
        <taxon>Glomeromycetes</taxon>
        <taxon>Glomerales</taxon>
        <taxon>Glomeraceae</taxon>
        <taxon>Rhizophagus</taxon>
    </lineage>
</organism>
<feature type="compositionally biased region" description="Polar residues" evidence="1">
    <location>
        <begin position="184"/>
        <end position="206"/>
    </location>
</feature>
<protein>
    <submittedName>
        <fullName evidence="2">Uncharacterized protein</fullName>
    </submittedName>
</protein>
<evidence type="ECO:0000313" key="2">
    <source>
        <dbReference type="EMBL" id="CAB5389618.1"/>
    </source>
</evidence>
<evidence type="ECO:0000256" key="1">
    <source>
        <dbReference type="SAM" id="MobiDB-lite"/>
    </source>
</evidence>